<keyword evidence="1" id="KW-1133">Transmembrane helix</keyword>
<dbReference type="Proteomes" id="UP000656244">
    <property type="component" value="Unassembled WGS sequence"/>
</dbReference>
<accession>A0A923HDW9</accession>
<feature type="transmembrane region" description="Helical" evidence="1">
    <location>
        <begin position="21"/>
        <end position="42"/>
    </location>
</feature>
<reference evidence="2" key="1">
    <citation type="submission" date="2020-08" db="EMBL/GenBank/DDBJ databases">
        <title>Hyunsoonleella sp. strain SJ7 genome sequencing and assembly.</title>
        <authorList>
            <person name="Kim I."/>
        </authorList>
    </citation>
    <scope>NUCLEOTIDE SEQUENCE</scope>
    <source>
        <strain evidence="2">SJ7</strain>
    </source>
</reference>
<keyword evidence="3" id="KW-1185">Reference proteome</keyword>
<organism evidence="2 3">
    <name type="scientific">Hyunsoonleella aquatilis</name>
    <dbReference type="NCBI Taxonomy" id="2762758"/>
    <lineage>
        <taxon>Bacteria</taxon>
        <taxon>Pseudomonadati</taxon>
        <taxon>Bacteroidota</taxon>
        <taxon>Flavobacteriia</taxon>
        <taxon>Flavobacteriales</taxon>
        <taxon>Flavobacteriaceae</taxon>
    </lineage>
</organism>
<dbReference type="AlphaFoldDB" id="A0A923HDW9"/>
<sequence>MKKTAKNLASSDKEINMEYPILYTIALFLVLPVITALLLLWFKVI</sequence>
<evidence type="ECO:0000256" key="1">
    <source>
        <dbReference type="SAM" id="Phobius"/>
    </source>
</evidence>
<keyword evidence="1" id="KW-0812">Transmembrane</keyword>
<dbReference type="RefSeq" id="WP_186561188.1">
    <property type="nucleotide sequence ID" value="NZ_JACNMF010000002.1"/>
</dbReference>
<keyword evidence="1" id="KW-0472">Membrane</keyword>
<protein>
    <submittedName>
        <fullName evidence="2">Uncharacterized protein</fullName>
    </submittedName>
</protein>
<name>A0A923HDW9_9FLAO</name>
<proteinExistence type="predicted"/>
<dbReference type="EMBL" id="JACNMF010000002">
    <property type="protein sequence ID" value="MBC3758383.1"/>
    <property type="molecule type" value="Genomic_DNA"/>
</dbReference>
<gene>
    <name evidence="2" type="ORF">H7U19_08210</name>
</gene>
<comment type="caution">
    <text evidence="2">The sequence shown here is derived from an EMBL/GenBank/DDBJ whole genome shotgun (WGS) entry which is preliminary data.</text>
</comment>
<evidence type="ECO:0000313" key="2">
    <source>
        <dbReference type="EMBL" id="MBC3758383.1"/>
    </source>
</evidence>
<evidence type="ECO:0000313" key="3">
    <source>
        <dbReference type="Proteomes" id="UP000656244"/>
    </source>
</evidence>